<organism evidence="2 3">
    <name type="scientific">Pisum sativum</name>
    <name type="common">Garden pea</name>
    <name type="synonym">Lathyrus oleraceus</name>
    <dbReference type="NCBI Taxonomy" id="3888"/>
    <lineage>
        <taxon>Eukaryota</taxon>
        <taxon>Viridiplantae</taxon>
        <taxon>Streptophyta</taxon>
        <taxon>Embryophyta</taxon>
        <taxon>Tracheophyta</taxon>
        <taxon>Spermatophyta</taxon>
        <taxon>Magnoliopsida</taxon>
        <taxon>eudicotyledons</taxon>
        <taxon>Gunneridae</taxon>
        <taxon>Pentapetalae</taxon>
        <taxon>rosids</taxon>
        <taxon>fabids</taxon>
        <taxon>Fabales</taxon>
        <taxon>Fabaceae</taxon>
        <taxon>Papilionoideae</taxon>
        <taxon>50 kb inversion clade</taxon>
        <taxon>NPAAA clade</taxon>
        <taxon>Hologalegina</taxon>
        <taxon>IRL clade</taxon>
        <taxon>Fabeae</taxon>
        <taxon>Lathyrus</taxon>
    </lineage>
</organism>
<dbReference type="Gramene" id="Psat06G0632500-T1">
    <property type="protein sequence ID" value="KAI5401812.1"/>
    <property type="gene ID" value="KIW84_066325"/>
</dbReference>
<keyword evidence="3" id="KW-1185">Reference proteome</keyword>
<dbReference type="InterPro" id="IPR050796">
    <property type="entry name" value="SCF_F-box_component"/>
</dbReference>
<evidence type="ECO:0000313" key="3">
    <source>
        <dbReference type="Proteomes" id="UP001058974"/>
    </source>
</evidence>
<dbReference type="SMART" id="SM00256">
    <property type="entry name" value="FBOX"/>
    <property type="match status" value="1"/>
</dbReference>
<dbReference type="InterPro" id="IPR036047">
    <property type="entry name" value="F-box-like_dom_sf"/>
</dbReference>
<dbReference type="AlphaFoldDB" id="A0A9D5A8G6"/>
<dbReference type="InterPro" id="IPR006527">
    <property type="entry name" value="F-box-assoc_dom_typ1"/>
</dbReference>
<comment type="caution">
    <text evidence="2">The sequence shown here is derived from an EMBL/GenBank/DDBJ whole genome shotgun (WGS) entry which is preliminary data.</text>
</comment>
<dbReference type="EMBL" id="JAMSHJ010000006">
    <property type="protein sequence ID" value="KAI5401812.1"/>
    <property type="molecule type" value="Genomic_DNA"/>
</dbReference>
<dbReference type="PANTHER" id="PTHR31672:SF13">
    <property type="entry name" value="F-BOX PROTEIN CPR30-LIKE"/>
    <property type="match status" value="1"/>
</dbReference>
<dbReference type="Pfam" id="PF00646">
    <property type="entry name" value="F-box"/>
    <property type="match status" value="1"/>
</dbReference>
<dbReference type="InterPro" id="IPR001810">
    <property type="entry name" value="F-box_dom"/>
</dbReference>
<proteinExistence type="predicted"/>
<evidence type="ECO:0000313" key="2">
    <source>
        <dbReference type="EMBL" id="KAI5401812.1"/>
    </source>
</evidence>
<feature type="domain" description="F-box" evidence="1">
    <location>
        <begin position="30"/>
        <end position="76"/>
    </location>
</feature>
<dbReference type="SUPFAM" id="SSF81383">
    <property type="entry name" value="F-box domain"/>
    <property type="match status" value="1"/>
</dbReference>
<dbReference type="InterPro" id="IPR017451">
    <property type="entry name" value="F-box-assoc_interact_dom"/>
</dbReference>
<reference evidence="2 3" key="1">
    <citation type="journal article" date="2022" name="Nat. Genet.">
        <title>Improved pea reference genome and pan-genome highlight genomic features and evolutionary characteristics.</title>
        <authorList>
            <person name="Yang T."/>
            <person name="Liu R."/>
            <person name="Luo Y."/>
            <person name="Hu S."/>
            <person name="Wang D."/>
            <person name="Wang C."/>
            <person name="Pandey M.K."/>
            <person name="Ge S."/>
            <person name="Xu Q."/>
            <person name="Li N."/>
            <person name="Li G."/>
            <person name="Huang Y."/>
            <person name="Saxena R.K."/>
            <person name="Ji Y."/>
            <person name="Li M."/>
            <person name="Yan X."/>
            <person name="He Y."/>
            <person name="Liu Y."/>
            <person name="Wang X."/>
            <person name="Xiang C."/>
            <person name="Varshney R.K."/>
            <person name="Ding H."/>
            <person name="Gao S."/>
            <person name="Zong X."/>
        </authorList>
    </citation>
    <scope>NUCLEOTIDE SEQUENCE [LARGE SCALE GENOMIC DNA]</scope>
    <source>
        <strain evidence="2 3">cv. Zhongwan 6</strain>
    </source>
</reference>
<evidence type="ECO:0000259" key="1">
    <source>
        <dbReference type="PROSITE" id="PS50181"/>
    </source>
</evidence>
<protein>
    <recommendedName>
        <fullName evidence="1">F-box domain-containing protein</fullName>
    </recommendedName>
</protein>
<dbReference type="Pfam" id="PF07734">
    <property type="entry name" value="FBA_1"/>
    <property type="match status" value="1"/>
</dbReference>
<dbReference type="Gene3D" id="1.20.1280.50">
    <property type="match status" value="1"/>
</dbReference>
<dbReference type="Proteomes" id="UP001058974">
    <property type="component" value="Chromosome 6"/>
</dbReference>
<name>A0A9D5A8G6_PEA</name>
<dbReference type="PROSITE" id="PS50181">
    <property type="entry name" value="FBOX"/>
    <property type="match status" value="1"/>
</dbReference>
<accession>A0A9D5A8G6</accession>
<sequence length="396" mass="45586">MTDGQNDAASSSSQSLTEETISTRTLASLFPHAPHLPFDLLAEILSRLPVKHLLQLRRVSNSWNYLISHDSKFAAKHLRWSTSNHNRHHLILNSTLSSRELLLSHSPISSLFRSTSTITLTQLNHRHSLIGIFNNGNNARRVTTCDGILCFGIDESLALLYNPSIRKFKLLPPLKINSHQRYFENLYTLVYDRFTSSYKIISVACCNSKNEINIHTFGTDYWRRIPDFPCHYLIPKPGIFLGDTVNWLACDTFSFAERVIVSLDLENELYQKLSLPFYDTPFEVSITLGVLRGCLSFLSYGDKFSNVWIMKEYGNEKSWTKLFSVPRMEEWGVYVYTKALYISEDDQVLMEYLKMGKFSLVVYDSINNTFKIPKFQNNIHSEMTSEVYVESLISPL</sequence>
<gene>
    <name evidence="2" type="ORF">KIW84_066325</name>
</gene>
<dbReference type="PANTHER" id="PTHR31672">
    <property type="entry name" value="BNACNNG10540D PROTEIN"/>
    <property type="match status" value="1"/>
</dbReference>
<dbReference type="NCBIfam" id="TIGR01640">
    <property type="entry name" value="F_box_assoc_1"/>
    <property type="match status" value="1"/>
</dbReference>